<evidence type="ECO:0000256" key="1">
    <source>
        <dbReference type="SAM" id="MobiDB-lite"/>
    </source>
</evidence>
<dbReference type="PANTHER" id="PTHR43032:SF4">
    <property type="entry name" value="OXIDOREDUCTASE MOLYBDOPTERIN-BINDING DOMAIN-CONTAINING PROTEIN"/>
    <property type="match status" value="1"/>
</dbReference>
<comment type="caution">
    <text evidence="3">The sequence shown here is derived from an EMBL/GenBank/DDBJ whole genome shotgun (WGS) entry which is preliminary data.</text>
</comment>
<accession>A0AA37Q8T9</accession>
<keyword evidence="4" id="KW-1185">Reference proteome</keyword>
<reference evidence="3" key="1">
    <citation type="submission" date="2022-08" db="EMBL/GenBank/DDBJ databases">
        <title>Draft genome sequencing of Roseisolibacter agri AW1220.</title>
        <authorList>
            <person name="Tobiishi Y."/>
            <person name="Tonouchi A."/>
        </authorList>
    </citation>
    <scope>NUCLEOTIDE SEQUENCE</scope>
    <source>
        <strain evidence="3">AW1220</strain>
    </source>
</reference>
<dbReference type="Pfam" id="PF00174">
    <property type="entry name" value="Oxidored_molyb"/>
    <property type="match status" value="1"/>
</dbReference>
<organism evidence="3 4">
    <name type="scientific">Roseisolibacter agri</name>
    <dbReference type="NCBI Taxonomy" id="2014610"/>
    <lineage>
        <taxon>Bacteria</taxon>
        <taxon>Pseudomonadati</taxon>
        <taxon>Gemmatimonadota</taxon>
        <taxon>Gemmatimonadia</taxon>
        <taxon>Gemmatimonadales</taxon>
        <taxon>Gemmatimonadaceae</taxon>
        <taxon>Roseisolibacter</taxon>
    </lineage>
</organism>
<protein>
    <submittedName>
        <fullName evidence="3">Molybdopterin-binding protein</fullName>
    </submittedName>
</protein>
<dbReference type="InterPro" id="IPR000572">
    <property type="entry name" value="OxRdtase_Mopterin-bd_dom"/>
</dbReference>
<evidence type="ECO:0000259" key="2">
    <source>
        <dbReference type="Pfam" id="PF00174"/>
    </source>
</evidence>
<proteinExistence type="predicted"/>
<evidence type="ECO:0000313" key="4">
    <source>
        <dbReference type="Proteomes" id="UP001161325"/>
    </source>
</evidence>
<dbReference type="EMBL" id="BRXS01000005">
    <property type="protein sequence ID" value="GLC26827.1"/>
    <property type="molecule type" value="Genomic_DNA"/>
</dbReference>
<gene>
    <name evidence="3" type="ORF">rosag_33400</name>
</gene>
<dbReference type="Proteomes" id="UP001161325">
    <property type="component" value="Unassembled WGS sequence"/>
</dbReference>
<dbReference type="PANTHER" id="PTHR43032">
    <property type="entry name" value="PROTEIN-METHIONINE-SULFOXIDE REDUCTASE"/>
    <property type="match status" value="1"/>
</dbReference>
<dbReference type="Gene3D" id="3.90.420.10">
    <property type="entry name" value="Oxidoreductase, molybdopterin-binding domain"/>
    <property type="match status" value="1"/>
</dbReference>
<feature type="domain" description="Oxidoreductase molybdopterin-binding" evidence="2">
    <location>
        <begin position="39"/>
        <end position="187"/>
    </location>
</feature>
<dbReference type="InterPro" id="IPR036374">
    <property type="entry name" value="OxRdtase_Mopterin-bd_sf"/>
</dbReference>
<dbReference type="SUPFAM" id="SSF56524">
    <property type="entry name" value="Oxidoreductase molybdopterin-binding domain"/>
    <property type="match status" value="1"/>
</dbReference>
<dbReference type="RefSeq" id="WP_284351280.1">
    <property type="nucleotide sequence ID" value="NZ_BRXS01000005.1"/>
</dbReference>
<name>A0AA37Q8T9_9BACT</name>
<dbReference type="CDD" id="cd02109">
    <property type="entry name" value="arch_bact_SO_family_Moco"/>
    <property type="match status" value="1"/>
</dbReference>
<evidence type="ECO:0000313" key="3">
    <source>
        <dbReference type="EMBL" id="GLC26827.1"/>
    </source>
</evidence>
<sequence>MPDQPFIARGFRGRRLQTPAGRLPPGQYETRDFPVLSAGPTPRTPLAEWDFAIRGLDGRSARWTWDELMALPRETPTVDIHCVTKWSRFDTRWEGVSVDVLLAAAANEGVSGGAFVLAFCDGGYTTNVPLADVTGGKAWIAFGHDGAPLDPEHGGPARLLIPHLYFWKSAKWVRGLRLLAHDARGFWEELGYHDRGDPWREQRYQGDP</sequence>
<feature type="region of interest" description="Disordered" evidence="1">
    <location>
        <begin position="16"/>
        <end position="39"/>
    </location>
</feature>
<dbReference type="AlphaFoldDB" id="A0AA37Q8T9"/>